<dbReference type="EnsemblPlants" id="HORVU.MOREX.r3.7HG0745100.1">
    <property type="protein sequence ID" value="HORVU.MOREX.r3.7HG0745100.1.CDS1"/>
    <property type="gene ID" value="HORVU.MOREX.r3.7HG0745100"/>
</dbReference>
<sequence length="543" mass="58555">MAMAQRGPEQERLLPRDDEPLPLLHVQRRGGHLPVEALHQRRQECRHGQQGQPHAGARAPPAPERHQLQVLPLRVHALAGPAGHEPLRPELKWVLPPRRVAPNGVDVEEDGRPGRDGVPAHADRLHRLPVRDHRRRAQPQRLLEHRLQVRHLRYVRLAHHPGRAHHRLQLCAQLLQAVRVRQQLRQHPLHGGRRRVRPGREDVLLVSFDIRQAELTLMSDRWTTARGRECGGSTHEDEGLDVVPGELDLGGGVCGGVHEDVEQVLGVAPVGALAPLLLLAPDDGLEQRVEPGVHAARPAGQPLQVPAAKQRHVVLEVESADELGHLLGAVAGQVRHVAGQRAGHHPHHGVVRQPDELPAHVQRLALRGRRGGRAHDAGELGGADGAEQLDGARAEQLRHAEALHEAPVRAVGREGEAGGAVGELPRDGRLGPLRDAALELEHVAGDVGGADDDAVRGGAEAEVDERAVAGEDAVEGAVRGLADEVQVADERERHGARGQAALLAAAAMPADQGADEEEGDGDGGDDEQRRCTSVGDHSHSHAH</sequence>
<proteinExistence type="predicted"/>
<reference evidence="2" key="2">
    <citation type="submission" date="2020-10" db="EMBL/GenBank/DDBJ databases">
        <authorList>
            <person name="Scholz U."/>
            <person name="Mascher M."/>
            <person name="Fiebig A."/>
        </authorList>
    </citation>
    <scope>NUCLEOTIDE SEQUENCE [LARGE SCALE GENOMIC DNA]</scope>
    <source>
        <strain evidence="2">cv. Morex</strain>
    </source>
</reference>
<feature type="compositionally biased region" description="Basic and acidic residues" evidence="1">
    <location>
        <begin position="8"/>
        <end position="19"/>
    </location>
</feature>
<evidence type="ECO:0000313" key="3">
    <source>
        <dbReference type="Proteomes" id="UP000011116"/>
    </source>
</evidence>
<reference evidence="2" key="3">
    <citation type="submission" date="2022-01" db="UniProtKB">
        <authorList>
            <consortium name="EnsemblPlants"/>
        </authorList>
    </citation>
    <scope>IDENTIFICATION</scope>
    <source>
        <strain evidence="2">subsp. vulgare</strain>
    </source>
</reference>
<feature type="compositionally biased region" description="Acidic residues" evidence="1">
    <location>
        <begin position="513"/>
        <end position="525"/>
    </location>
</feature>
<organism evidence="2 3">
    <name type="scientific">Hordeum vulgare subsp. vulgare</name>
    <name type="common">Domesticated barley</name>
    <dbReference type="NCBI Taxonomy" id="112509"/>
    <lineage>
        <taxon>Eukaryota</taxon>
        <taxon>Viridiplantae</taxon>
        <taxon>Streptophyta</taxon>
        <taxon>Embryophyta</taxon>
        <taxon>Tracheophyta</taxon>
        <taxon>Spermatophyta</taxon>
        <taxon>Magnoliopsida</taxon>
        <taxon>Liliopsida</taxon>
        <taxon>Poales</taxon>
        <taxon>Poaceae</taxon>
        <taxon>BOP clade</taxon>
        <taxon>Pooideae</taxon>
        <taxon>Triticodae</taxon>
        <taxon>Triticeae</taxon>
        <taxon>Hordeinae</taxon>
        <taxon>Hordeum</taxon>
    </lineage>
</organism>
<name>A0A8I6YHN7_HORVV</name>
<reference evidence="3" key="1">
    <citation type="journal article" date="2012" name="Nature">
        <title>A physical, genetic and functional sequence assembly of the barley genome.</title>
        <authorList>
            <consortium name="The International Barley Genome Sequencing Consortium"/>
            <person name="Mayer K.F."/>
            <person name="Waugh R."/>
            <person name="Brown J.W."/>
            <person name="Schulman A."/>
            <person name="Langridge P."/>
            <person name="Platzer M."/>
            <person name="Fincher G.B."/>
            <person name="Muehlbauer G.J."/>
            <person name="Sato K."/>
            <person name="Close T.J."/>
            <person name="Wise R.P."/>
            <person name="Stein N."/>
        </authorList>
    </citation>
    <scope>NUCLEOTIDE SEQUENCE [LARGE SCALE GENOMIC DNA]</scope>
    <source>
        <strain evidence="3">cv. Morex</strain>
    </source>
</reference>
<evidence type="ECO:0000256" key="1">
    <source>
        <dbReference type="SAM" id="MobiDB-lite"/>
    </source>
</evidence>
<keyword evidence="3" id="KW-1185">Reference proteome</keyword>
<protein>
    <submittedName>
        <fullName evidence="2">Uncharacterized protein</fullName>
    </submittedName>
</protein>
<feature type="region of interest" description="Disordered" evidence="1">
    <location>
        <begin position="492"/>
        <end position="543"/>
    </location>
</feature>
<accession>A0A8I6YHN7</accession>
<feature type="region of interest" description="Disordered" evidence="1">
    <location>
        <begin position="42"/>
        <end position="63"/>
    </location>
</feature>
<feature type="compositionally biased region" description="Basic and acidic residues" evidence="1">
    <location>
        <begin position="526"/>
        <end position="543"/>
    </location>
</feature>
<dbReference type="Proteomes" id="UP000011116">
    <property type="component" value="Chromosome 7H"/>
</dbReference>
<evidence type="ECO:0000313" key="2">
    <source>
        <dbReference type="EnsemblPlants" id="HORVU.MOREX.r3.7HG0745100.1.CDS1"/>
    </source>
</evidence>
<feature type="region of interest" description="Disordered" evidence="1">
    <location>
        <begin position="1"/>
        <end position="23"/>
    </location>
</feature>
<dbReference type="AlphaFoldDB" id="A0A8I6YHN7"/>
<feature type="compositionally biased region" description="Low complexity" evidence="1">
    <location>
        <begin position="497"/>
        <end position="512"/>
    </location>
</feature>
<dbReference type="Gramene" id="HORVU.MOREX.r3.7HG0745100.1">
    <property type="protein sequence ID" value="HORVU.MOREX.r3.7HG0745100.1.CDS1"/>
    <property type="gene ID" value="HORVU.MOREX.r3.7HG0745100"/>
</dbReference>